<feature type="compositionally biased region" description="Low complexity" evidence="5">
    <location>
        <begin position="417"/>
        <end position="436"/>
    </location>
</feature>
<dbReference type="GO" id="GO:0016020">
    <property type="term" value="C:membrane"/>
    <property type="evidence" value="ECO:0007669"/>
    <property type="project" value="UniProtKB-SubCell"/>
</dbReference>
<dbReference type="InterPro" id="IPR030184">
    <property type="entry name" value="WAT1-related"/>
</dbReference>
<dbReference type="GeneID" id="14874070"/>
<feature type="compositionally biased region" description="Low complexity" evidence="5">
    <location>
        <begin position="514"/>
        <end position="527"/>
    </location>
</feature>
<dbReference type="RefSeq" id="XP_004359769.1">
    <property type="nucleotide sequence ID" value="XM_004359712.1"/>
</dbReference>
<feature type="domain" description="EamA" evidence="7">
    <location>
        <begin position="27"/>
        <end position="161"/>
    </location>
</feature>
<dbReference type="Gene3D" id="1.10.3730.20">
    <property type="match status" value="1"/>
</dbReference>
<comment type="subcellular location">
    <subcellularLocation>
        <location evidence="1">Membrane</location>
        <topology evidence="1">Multi-pass membrane protein</topology>
    </subcellularLocation>
</comment>
<evidence type="ECO:0000313" key="8">
    <source>
        <dbReference type="EMBL" id="EGG21918.1"/>
    </source>
</evidence>
<reference evidence="9" key="1">
    <citation type="journal article" date="2011" name="Genome Res.">
        <title>Phylogeny-wide analysis of social amoeba genomes highlights ancient origins for complex intercellular communication.</title>
        <authorList>
            <person name="Heidel A.J."/>
            <person name="Lawal H.M."/>
            <person name="Felder M."/>
            <person name="Schilde C."/>
            <person name="Helps N.R."/>
            <person name="Tunggal B."/>
            <person name="Rivero F."/>
            <person name="John U."/>
            <person name="Schleicher M."/>
            <person name="Eichinger L."/>
            <person name="Platzer M."/>
            <person name="Noegel A.A."/>
            <person name="Schaap P."/>
            <person name="Gloeckner G."/>
        </authorList>
    </citation>
    <scope>NUCLEOTIDE SEQUENCE [LARGE SCALE GENOMIC DNA]</scope>
    <source>
        <strain evidence="9">SH3</strain>
    </source>
</reference>
<keyword evidence="9" id="KW-1185">Reference proteome</keyword>
<keyword evidence="2 6" id="KW-0812">Transmembrane</keyword>
<feature type="transmembrane region" description="Helical" evidence="6">
    <location>
        <begin position="274"/>
        <end position="293"/>
    </location>
</feature>
<evidence type="ECO:0000256" key="6">
    <source>
        <dbReference type="SAM" id="Phobius"/>
    </source>
</evidence>
<proteinExistence type="predicted"/>
<dbReference type="OrthoDB" id="1728340at2759"/>
<feature type="transmembrane region" description="Helical" evidence="6">
    <location>
        <begin position="28"/>
        <end position="48"/>
    </location>
</feature>
<dbReference type="AlphaFoldDB" id="F4PUV6"/>
<evidence type="ECO:0000259" key="7">
    <source>
        <dbReference type="Pfam" id="PF00892"/>
    </source>
</evidence>
<dbReference type="KEGG" id="dfa:DFA_01804"/>
<evidence type="ECO:0000256" key="2">
    <source>
        <dbReference type="ARBA" id="ARBA00022692"/>
    </source>
</evidence>
<dbReference type="Proteomes" id="UP000007797">
    <property type="component" value="Unassembled WGS sequence"/>
</dbReference>
<keyword evidence="4 6" id="KW-0472">Membrane</keyword>
<feature type="transmembrane region" description="Helical" evidence="6">
    <location>
        <begin position="209"/>
        <end position="230"/>
    </location>
</feature>
<dbReference type="EMBL" id="GL883010">
    <property type="protein sequence ID" value="EGG21918.1"/>
    <property type="molecule type" value="Genomic_DNA"/>
</dbReference>
<dbReference type="Pfam" id="PF00892">
    <property type="entry name" value="EamA"/>
    <property type="match status" value="2"/>
</dbReference>
<feature type="region of interest" description="Disordered" evidence="5">
    <location>
        <begin position="379"/>
        <end position="476"/>
    </location>
</feature>
<evidence type="ECO:0000256" key="5">
    <source>
        <dbReference type="SAM" id="MobiDB-lite"/>
    </source>
</evidence>
<feature type="transmembrane region" description="Helical" evidence="6">
    <location>
        <begin position="242"/>
        <end position="262"/>
    </location>
</feature>
<gene>
    <name evidence="8" type="ORF">DFA_01804</name>
</gene>
<feature type="transmembrane region" description="Helical" evidence="6">
    <location>
        <begin position="122"/>
        <end position="141"/>
    </location>
</feature>
<dbReference type="GO" id="GO:0022857">
    <property type="term" value="F:transmembrane transporter activity"/>
    <property type="evidence" value="ECO:0007669"/>
    <property type="project" value="InterPro"/>
</dbReference>
<feature type="compositionally biased region" description="Polar residues" evidence="5">
    <location>
        <begin position="397"/>
        <end position="409"/>
    </location>
</feature>
<feature type="transmembrane region" description="Helical" evidence="6">
    <location>
        <begin position="87"/>
        <end position="110"/>
    </location>
</feature>
<evidence type="ECO:0000256" key="4">
    <source>
        <dbReference type="ARBA" id="ARBA00023136"/>
    </source>
</evidence>
<dbReference type="InterPro" id="IPR000620">
    <property type="entry name" value="EamA_dom"/>
</dbReference>
<feature type="compositionally biased region" description="Basic residues" evidence="5">
    <location>
        <begin position="464"/>
        <end position="476"/>
    </location>
</feature>
<evidence type="ECO:0000256" key="1">
    <source>
        <dbReference type="ARBA" id="ARBA00004141"/>
    </source>
</evidence>
<keyword evidence="3 6" id="KW-1133">Transmembrane helix</keyword>
<dbReference type="InterPro" id="IPR037185">
    <property type="entry name" value="EmrE-like"/>
</dbReference>
<protein>
    <recommendedName>
        <fullName evidence="7">EamA domain-containing protein</fullName>
    </recommendedName>
</protein>
<feature type="region of interest" description="Disordered" evidence="5">
    <location>
        <begin position="507"/>
        <end position="534"/>
    </location>
</feature>
<feature type="domain" description="EamA" evidence="7">
    <location>
        <begin position="179"/>
        <end position="316"/>
    </location>
</feature>
<evidence type="ECO:0000256" key="3">
    <source>
        <dbReference type="ARBA" id="ARBA00022989"/>
    </source>
</evidence>
<name>F4PUV6_CACFS</name>
<sequence length="534" mass="59657">MVQMNETKWARFKRSISSITFEQAKVHLVLLSVQLVFSVFYILGKIALKSMHPFVFLTYRLLLATPIMWLFAFIAARDQMMSLPKGWREWILLIVVGILAVTINQSLFLVGLELSTASNAAITQPAIPIFSTLIGVVMGFEKKTALKFIGIGVSVVGAVLMIDFTHLVSDTRTGTETLLGNLCFLGNTIAYSGFLISQRPLLKSGMSPAKVMAWAFLFGTPIVGIVGAAIVPHGQWAETNVMNWMVLLYTAILATAYTFWMSAWAVKKSDATTVAVYLTIEPLATSIMAAIVLHERLTPLNYVGACVILVGVAAVMFSKHKEKKEELMREYEKNKNNHSAVHQKHASANIDMLERGEVGTIKETNQIVDSSNIYISPDLHAQKSSSSGDHSDHEQDSAFSTPDKSQSIPNHKLVPRHQTTTTPSQHLHQHQHQQPTPHDPYLPPATSHINIESFNDNFDEQKKNNKKKKDKKKKDKIKLKKYGKQGGGNSILSSDYNNYDDYYEDYEITNGGQYDDNNNNNNNNNNIDYDDDDS</sequence>
<dbReference type="SUPFAM" id="SSF103481">
    <property type="entry name" value="Multidrug resistance efflux transporter EmrE"/>
    <property type="match status" value="2"/>
</dbReference>
<feature type="transmembrane region" description="Helical" evidence="6">
    <location>
        <begin position="148"/>
        <end position="166"/>
    </location>
</feature>
<feature type="transmembrane region" description="Helical" evidence="6">
    <location>
        <begin position="54"/>
        <end position="75"/>
    </location>
</feature>
<feature type="transmembrane region" description="Helical" evidence="6">
    <location>
        <begin position="299"/>
        <end position="318"/>
    </location>
</feature>
<accession>F4PUV6</accession>
<organism evidence="8 9">
    <name type="scientific">Cavenderia fasciculata</name>
    <name type="common">Slime mold</name>
    <name type="synonym">Dictyostelium fasciculatum</name>
    <dbReference type="NCBI Taxonomy" id="261658"/>
    <lineage>
        <taxon>Eukaryota</taxon>
        <taxon>Amoebozoa</taxon>
        <taxon>Evosea</taxon>
        <taxon>Eumycetozoa</taxon>
        <taxon>Dictyostelia</taxon>
        <taxon>Acytosteliales</taxon>
        <taxon>Cavenderiaceae</taxon>
        <taxon>Cavenderia</taxon>
    </lineage>
</organism>
<evidence type="ECO:0000313" key="9">
    <source>
        <dbReference type="Proteomes" id="UP000007797"/>
    </source>
</evidence>
<dbReference type="PANTHER" id="PTHR31218">
    <property type="entry name" value="WAT1-RELATED PROTEIN"/>
    <property type="match status" value="1"/>
</dbReference>